<name>A0ABW0MK90_9BURK</name>
<reference evidence="2" key="1">
    <citation type="journal article" date="2019" name="Int. J. Syst. Evol. Microbiol.">
        <title>The Global Catalogue of Microorganisms (GCM) 10K type strain sequencing project: providing services to taxonomists for standard genome sequencing and annotation.</title>
        <authorList>
            <consortium name="The Broad Institute Genomics Platform"/>
            <consortium name="The Broad Institute Genome Sequencing Center for Infectious Disease"/>
            <person name="Wu L."/>
            <person name="Ma J."/>
        </authorList>
    </citation>
    <scope>NUCLEOTIDE SEQUENCE [LARGE SCALE GENOMIC DNA]</scope>
    <source>
        <strain evidence="2">CCUG 43111</strain>
    </source>
</reference>
<dbReference type="Proteomes" id="UP001596101">
    <property type="component" value="Unassembled WGS sequence"/>
</dbReference>
<sequence>MKRMSVALARASGARPFGPATDKALRWAAAWGMAGGIRTPNTPLRLRRDTLIGTVGARSTH</sequence>
<proteinExistence type="predicted"/>
<gene>
    <name evidence="1" type="ORF">ACFPQ5_03835</name>
</gene>
<dbReference type="EMBL" id="JBHSMR010000008">
    <property type="protein sequence ID" value="MFC5477306.1"/>
    <property type="molecule type" value="Genomic_DNA"/>
</dbReference>
<comment type="caution">
    <text evidence="1">The sequence shown here is derived from an EMBL/GenBank/DDBJ whole genome shotgun (WGS) entry which is preliminary data.</text>
</comment>
<keyword evidence="2" id="KW-1185">Reference proteome</keyword>
<organism evidence="1 2">
    <name type="scientific">Massilia suwonensis</name>
    <dbReference type="NCBI Taxonomy" id="648895"/>
    <lineage>
        <taxon>Bacteria</taxon>
        <taxon>Pseudomonadati</taxon>
        <taxon>Pseudomonadota</taxon>
        <taxon>Betaproteobacteria</taxon>
        <taxon>Burkholderiales</taxon>
        <taxon>Oxalobacteraceae</taxon>
        <taxon>Telluria group</taxon>
        <taxon>Massilia</taxon>
    </lineage>
</organism>
<dbReference type="RefSeq" id="WP_379751943.1">
    <property type="nucleotide sequence ID" value="NZ_JBHSMR010000008.1"/>
</dbReference>
<protein>
    <submittedName>
        <fullName evidence="1">Uncharacterized protein</fullName>
    </submittedName>
</protein>
<accession>A0ABW0MK90</accession>
<evidence type="ECO:0000313" key="1">
    <source>
        <dbReference type="EMBL" id="MFC5477306.1"/>
    </source>
</evidence>
<evidence type="ECO:0000313" key="2">
    <source>
        <dbReference type="Proteomes" id="UP001596101"/>
    </source>
</evidence>